<dbReference type="EMBL" id="CPZF01000006">
    <property type="protein sequence ID" value="CNF81087.1"/>
    <property type="molecule type" value="Genomic_DNA"/>
</dbReference>
<dbReference type="RefSeq" id="WP_050121701.1">
    <property type="nucleotide sequence ID" value="NZ_CHYV01000002.1"/>
</dbReference>
<accession>A0A9P1PW76</accession>
<dbReference type="Gene3D" id="3.90.280.10">
    <property type="entry name" value="PEBP-like"/>
    <property type="match status" value="1"/>
</dbReference>
<dbReference type="NCBIfam" id="NF007330">
    <property type="entry name" value="PRK09818.1"/>
    <property type="match status" value="1"/>
</dbReference>
<dbReference type="CDD" id="cd00865">
    <property type="entry name" value="PEBP_bact_arch"/>
    <property type="match status" value="1"/>
</dbReference>
<dbReference type="InterPro" id="IPR005247">
    <property type="entry name" value="YbhB_YbcL/LppC-like"/>
</dbReference>
<dbReference type="SUPFAM" id="SSF49777">
    <property type="entry name" value="PEBP-like"/>
    <property type="match status" value="1"/>
</dbReference>
<evidence type="ECO:0000313" key="3">
    <source>
        <dbReference type="Proteomes" id="UP000041356"/>
    </source>
</evidence>
<proteinExistence type="predicted"/>
<dbReference type="InterPro" id="IPR036610">
    <property type="entry name" value="PEBP-like_sf"/>
</dbReference>
<dbReference type="AlphaFoldDB" id="A0A9P1PW76"/>
<organism evidence="2 3">
    <name type="scientific">Yersinia enterocolitica</name>
    <dbReference type="NCBI Taxonomy" id="630"/>
    <lineage>
        <taxon>Bacteria</taxon>
        <taxon>Pseudomonadati</taxon>
        <taxon>Pseudomonadota</taxon>
        <taxon>Gammaproteobacteria</taxon>
        <taxon>Enterobacterales</taxon>
        <taxon>Yersiniaceae</taxon>
        <taxon>Yersinia</taxon>
    </lineage>
</organism>
<dbReference type="PANTHER" id="PTHR30289:SF1">
    <property type="entry name" value="PEBP (PHOSPHATIDYLETHANOLAMINE-BINDING PROTEIN) FAMILY PROTEIN"/>
    <property type="match status" value="1"/>
</dbReference>
<name>A0A9P1PW76_YEREN</name>
<gene>
    <name evidence="2" type="primary">ybcL</name>
    <name evidence="2" type="ORF">ERS137939_02446</name>
</gene>
<evidence type="ECO:0000256" key="1">
    <source>
        <dbReference type="SAM" id="SignalP"/>
    </source>
</evidence>
<evidence type="ECO:0000313" key="2">
    <source>
        <dbReference type="EMBL" id="CNF81087.1"/>
    </source>
</evidence>
<dbReference type="NCBIfam" id="TIGR00481">
    <property type="entry name" value="YbhB/YbcL family Raf kinase inhibitor-like protein"/>
    <property type="match status" value="1"/>
</dbReference>
<feature type="signal peptide" evidence="1">
    <location>
        <begin position="1"/>
        <end position="19"/>
    </location>
</feature>
<dbReference type="Pfam" id="PF01161">
    <property type="entry name" value="PBP"/>
    <property type="match status" value="1"/>
</dbReference>
<protein>
    <submittedName>
        <fullName evidence="2">Kinase inhibitor</fullName>
    </submittedName>
</protein>
<comment type="caution">
    <text evidence="2">The sequence shown here is derived from an EMBL/GenBank/DDBJ whole genome shotgun (WGS) entry which is preliminary data.</text>
</comment>
<keyword evidence="1" id="KW-0732">Signal</keyword>
<dbReference type="InterPro" id="IPR008914">
    <property type="entry name" value="PEBP"/>
</dbReference>
<sequence length="188" mass="19834">MKKAALSLAIIAVSLSVQAQTFSVTSTNMPEGKSLQFQQVFNGFGCEGGNQSPQLSWQGAPAGTKSFAITAYDPDAPTGSGWWHWTVVNIPADTHQLATNAGQRTDITTTTHSALPKGAIQGRNDFGYAGFGGACPPVGDKPHRYQFTVWALKTDQLPLDSNASGALVGFMLNSSVIAKAELVATYGR</sequence>
<reference evidence="2 3" key="1">
    <citation type="submission" date="2015-03" db="EMBL/GenBank/DDBJ databases">
        <authorList>
            <consortium name="Pathogen Informatics"/>
            <person name="Murphy D."/>
        </authorList>
    </citation>
    <scope>NUCLEOTIDE SEQUENCE [LARGE SCALE GENOMIC DNA]</scope>
    <source>
        <strain evidence="2 3">IP27818</strain>
    </source>
</reference>
<dbReference type="PANTHER" id="PTHR30289">
    <property type="entry name" value="UNCHARACTERIZED PROTEIN YBCL-RELATED"/>
    <property type="match status" value="1"/>
</dbReference>
<dbReference type="Proteomes" id="UP000041356">
    <property type="component" value="Unassembled WGS sequence"/>
</dbReference>
<feature type="chain" id="PRO_5040476050" evidence="1">
    <location>
        <begin position="20"/>
        <end position="188"/>
    </location>
</feature>